<evidence type="ECO:0000256" key="1">
    <source>
        <dbReference type="SAM" id="Phobius"/>
    </source>
</evidence>
<evidence type="ECO:0008006" key="4">
    <source>
        <dbReference type="Google" id="ProtNLM"/>
    </source>
</evidence>
<dbReference type="EMBL" id="CP155571">
    <property type="protein sequence ID" value="XFO71914.1"/>
    <property type="molecule type" value="Genomic_DNA"/>
</dbReference>
<gene>
    <name evidence="2" type="ORF">SPACI_019590</name>
</gene>
<keyword evidence="1" id="KW-0472">Membrane</keyword>
<protein>
    <recommendedName>
        <fullName evidence="4">DUF304 domain-containing protein</fullName>
    </recommendedName>
</protein>
<evidence type="ECO:0000313" key="2">
    <source>
        <dbReference type="EMBL" id="XFO71914.1"/>
    </source>
</evidence>
<keyword evidence="1" id="KW-1133">Transmembrane helix</keyword>
<organism evidence="2 3">
    <name type="scientific">Sporomusa acidovorans (strain ATCC 49682 / DSM 3132 / Mol)</name>
    <dbReference type="NCBI Taxonomy" id="1123286"/>
    <lineage>
        <taxon>Bacteria</taxon>
        <taxon>Bacillati</taxon>
        <taxon>Bacillota</taxon>
        <taxon>Negativicutes</taxon>
        <taxon>Selenomonadales</taxon>
        <taxon>Sporomusaceae</taxon>
        <taxon>Sporomusa</taxon>
    </lineage>
</organism>
<feature type="transmembrane region" description="Helical" evidence="1">
    <location>
        <begin position="15"/>
        <end position="34"/>
    </location>
</feature>
<sequence>MENLVVRSEADRKNLIIMAIAVTAFAALVIFSLYKWFVLGIFQPLELMAEALVLLVLIERMSARYTYAMDKKVIRLTKYGLLGKITHEVPYRDIFGVYRYKPQLISVLKFRRTYRFNSALDRRDVWTLVYTAPGFRGKMENRRFYLKPGDQLLAALRAKLPEKVMPEEQIIKDVLTKAEKQEPR</sequence>
<feature type="transmembrane region" description="Helical" evidence="1">
    <location>
        <begin position="40"/>
        <end position="58"/>
    </location>
</feature>
<keyword evidence="3" id="KW-1185">Reference proteome</keyword>
<evidence type="ECO:0000313" key="3">
    <source>
        <dbReference type="Proteomes" id="UP000216052"/>
    </source>
</evidence>
<dbReference type="Proteomes" id="UP000216052">
    <property type="component" value="Chromosome"/>
</dbReference>
<accession>A0ABZ3J0N7</accession>
<reference evidence="2" key="1">
    <citation type="submission" date="2024-05" db="EMBL/GenBank/DDBJ databases">
        <title>Isolation and characterization of Sporomusa carbonis sp. nov., a carboxydotrophic hydrogenogen in the genus of Sporomusa isolated from a charcoal burning pile.</title>
        <authorList>
            <person name="Boeer T."/>
            <person name="Rosenbaum F."/>
            <person name="Eysell L."/>
            <person name="Mueller V."/>
            <person name="Daniel R."/>
            <person name="Poehlein A."/>
        </authorList>
    </citation>
    <scope>NUCLEOTIDE SEQUENCE [LARGE SCALE GENOMIC DNA]</scope>
    <source>
        <strain evidence="2">DSM 3132</strain>
    </source>
</reference>
<dbReference type="RefSeq" id="WP_093794932.1">
    <property type="nucleotide sequence ID" value="NZ_CP155571.1"/>
</dbReference>
<keyword evidence="1" id="KW-0812">Transmembrane</keyword>
<proteinExistence type="predicted"/>
<name>A0ABZ3J0N7_SPOA4</name>